<protein>
    <recommendedName>
        <fullName evidence="3">Hpt domain-containing protein</fullName>
    </recommendedName>
</protein>
<dbReference type="Gene3D" id="1.20.120.160">
    <property type="entry name" value="HPT domain"/>
    <property type="match status" value="1"/>
</dbReference>
<dbReference type="GO" id="GO:0000160">
    <property type="term" value="P:phosphorelay signal transduction system"/>
    <property type="evidence" value="ECO:0007669"/>
    <property type="project" value="InterPro"/>
</dbReference>
<evidence type="ECO:0000313" key="2">
    <source>
        <dbReference type="Proteomes" id="UP000190449"/>
    </source>
</evidence>
<dbReference type="Proteomes" id="UP000190449">
    <property type="component" value="Unassembled WGS sequence"/>
</dbReference>
<dbReference type="EMBL" id="FUWU01000004">
    <property type="protein sequence ID" value="SJZ38657.1"/>
    <property type="molecule type" value="Genomic_DNA"/>
</dbReference>
<name>A0A1T4K8I7_9BACT</name>
<dbReference type="SUPFAM" id="SSF47226">
    <property type="entry name" value="Histidine-containing phosphotransfer domain, HPT domain"/>
    <property type="match status" value="1"/>
</dbReference>
<dbReference type="STRING" id="28122.SAMN02745108_00346"/>
<organism evidence="1 2">
    <name type="scientific">Fibrobacter intestinalis</name>
    <dbReference type="NCBI Taxonomy" id="28122"/>
    <lineage>
        <taxon>Bacteria</taxon>
        <taxon>Pseudomonadati</taxon>
        <taxon>Fibrobacterota</taxon>
        <taxon>Fibrobacteria</taxon>
        <taxon>Fibrobacterales</taxon>
        <taxon>Fibrobacteraceae</taxon>
        <taxon>Fibrobacter</taxon>
    </lineage>
</organism>
<accession>A0A1T4K8I7</accession>
<gene>
    <name evidence="1" type="ORF">SAMN02745108_00346</name>
</gene>
<dbReference type="AlphaFoldDB" id="A0A1T4K8I7"/>
<dbReference type="RefSeq" id="WP_078775523.1">
    <property type="nucleotide sequence ID" value="NZ_FUWU01000004.1"/>
</dbReference>
<evidence type="ECO:0000313" key="1">
    <source>
        <dbReference type="EMBL" id="SJZ38657.1"/>
    </source>
</evidence>
<sequence length="120" mass="13731">MEQEKWDRLSREGVDVESALERLMGNCSLLERFLNKFAADRSIYEQLVKSLAEKDVKGALAASHSLKGMTANLSMLKLSELFARQVAFFRADRFEEALAMMPEIDAEYRRILTLIEELQG</sequence>
<evidence type="ECO:0008006" key="3">
    <source>
        <dbReference type="Google" id="ProtNLM"/>
    </source>
</evidence>
<dbReference type="InterPro" id="IPR036641">
    <property type="entry name" value="HPT_dom_sf"/>
</dbReference>
<proteinExistence type="predicted"/>
<reference evidence="1 2" key="1">
    <citation type="submission" date="2017-02" db="EMBL/GenBank/DDBJ databases">
        <authorList>
            <person name="Peterson S.W."/>
        </authorList>
    </citation>
    <scope>NUCLEOTIDE SEQUENCE [LARGE SCALE GENOMIC DNA]</scope>
    <source>
        <strain evidence="1 2">ATCC 43854</strain>
    </source>
</reference>